<dbReference type="Proteomes" id="UP001237011">
    <property type="component" value="Chromosome"/>
</dbReference>
<dbReference type="PROSITE" id="PS51257">
    <property type="entry name" value="PROKAR_LIPOPROTEIN"/>
    <property type="match status" value="1"/>
</dbReference>
<keyword evidence="1" id="KW-0732">Signal</keyword>
<name>A0ABY9HD83_9MOLU</name>
<proteinExistence type="predicted"/>
<evidence type="ECO:0000256" key="1">
    <source>
        <dbReference type="SAM" id="SignalP"/>
    </source>
</evidence>
<accession>A0ABY9HD83</accession>
<dbReference type="InterPro" id="IPR008107">
    <property type="entry name" value="Mycoplasma_p48"/>
</dbReference>
<dbReference type="PANTHER" id="PTHR34296:SF2">
    <property type="entry name" value="ABC TRANSPORTER GUANOSINE-BINDING PROTEIN NUPN"/>
    <property type="match status" value="1"/>
</dbReference>
<dbReference type="Gene3D" id="3.40.50.2300">
    <property type="match status" value="2"/>
</dbReference>
<feature type="signal peptide" evidence="1">
    <location>
        <begin position="1"/>
        <end position="23"/>
    </location>
</feature>
<dbReference type="RefSeq" id="WP_305938068.1">
    <property type="nucleotide sequence ID" value="NZ_CP132191.1"/>
</dbReference>
<protein>
    <recommendedName>
        <fullName evidence="4">BMP family ABC transporter substrate-binding protein</fullName>
    </recommendedName>
</protein>
<reference evidence="2" key="1">
    <citation type="submission" date="2023-08" db="EMBL/GenBank/DDBJ databases">
        <title>Complete genome sequence of Mycoplasma seminis 2200.</title>
        <authorList>
            <person name="Spergser J."/>
        </authorList>
    </citation>
    <scope>NUCLEOTIDE SEQUENCE [LARGE SCALE GENOMIC DNA]</scope>
    <source>
        <strain evidence="2">2200</strain>
    </source>
</reference>
<organism evidence="2 3">
    <name type="scientific">Mycoplasma seminis</name>
    <dbReference type="NCBI Taxonomy" id="512749"/>
    <lineage>
        <taxon>Bacteria</taxon>
        <taxon>Bacillati</taxon>
        <taxon>Mycoplasmatota</taxon>
        <taxon>Mollicutes</taxon>
        <taxon>Mycoplasmataceae</taxon>
        <taxon>Mycoplasma</taxon>
    </lineage>
</organism>
<keyword evidence="3" id="KW-1185">Reference proteome</keyword>
<dbReference type="InterPro" id="IPR050957">
    <property type="entry name" value="BMP_lipoprotein"/>
</dbReference>
<evidence type="ECO:0008006" key="4">
    <source>
        <dbReference type="Google" id="ProtNLM"/>
    </source>
</evidence>
<evidence type="ECO:0000313" key="2">
    <source>
        <dbReference type="EMBL" id="WLP85638.1"/>
    </source>
</evidence>
<sequence length="443" mass="47500">MKKFKSLFIGLAGVSAVALPLVAVSCNGGQAKYIEKDKRITKDVIKVNDTLESKIKELKEVPTIAFITESGDILDQSFNQSGWEAVLDLIDQFKAADKKLVAKPIEPVTGSKLTDQYSALLAAGTQIWILSGYAHGDELPAFINANSEQLIKNNVKIIGLDYNIQPDQITVPFKDLYTVSYKVQAPAYVVGQAVSDYLVKYSGTNKTTTTFGGGNYDGVTAFMNGYVKGIYSYDKANADAKVQVKTSGPDNKLEINSGFAADPKMDSAITAALQTNSKVILPVAGTATANLVTKLSQSNGNNSVIIGVDADQSKAFPGKEGLFITSITKNLGQTVYDALLFTIFGINNPTNVFDAKATKVQALVGDLSNNWVGYAPSTLSNEDERNYVNQKLNDYKTAFLSANEETKNFVYTNSTLPGQAGVDTVTGVAVADAVVAEINKIVQ</sequence>
<dbReference type="EMBL" id="CP132191">
    <property type="protein sequence ID" value="WLP85638.1"/>
    <property type="molecule type" value="Genomic_DNA"/>
</dbReference>
<gene>
    <name evidence="2" type="ORF">Q8852_00550</name>
</gene>
<dbReference type="PANTHER" id="PTHR34296">
    <property type="entry name" value="TRANSCRIPTIONAL ACTIVATOR PROTEIN MED"/>
    <property type="match status" value="1"/>
</dbReference>
<feature type="chain" id="PRO_5046527178" description="BMP family ABC transporter substrate-binding protein" evidence="1">
    <location>
        <begin position="24"/>
        <end position="443"/>
    </location>
</feature>
<dbReference type="PRINTS" id="PR01733">
    <property type="entry name" value="LIPPROTEIN48"/>
</dbReference>
<evidence type="ECO:0000313" key="3">
    <source>
        <dbReference type="Proteomes" id="UP001237011"/>
    </source>
</evidence>